<dbReference type="SUPFAM" id="SSF48225">
    <property type="entry name" value="Seven-hairpin glycosidases"/>
    <property type="match status" value="1"/>
</dbReference>
<dbReference type="InterPro" id="IPR012341">
    <property type="entry name" value="6hp_glycosidase-like_sf"/>
</dbReference>
<dbReference type="PANTHER" id="PTHR11742">
    <property type="entry name" value="MANNOSYL-OLIGOSACCHARIDE ALPHA-1,2-MANNOSIDASE-RELATED"/>
    <property type="match status" value="1"/>
</dbReference>
<evidence type="ECO:0000256" key="8">
    <source>
        <dbReference type="RuleBase" id="RU361193"/>
    </source>
</evidence>
<dbReference type="SUPFAM" id="SSF90112">
    <property type="entry name" value="Neurotransmitter-gated ion-channel transmembrane pore"/>
    <property type="match status" value="1"/>
</dbReference>
<evidence type="ECO:0000313" key="12">
    <source>
        <dbReference type="Proteomes" id="UP000005239"/>
    </source>
</evidence>
<keyword evidence="6" id="KW-0472">Membrane</keyword>
<dbReference type="GO" id="GO:0005975">
    <property type="term" value="P:carbohydrate metabolic process"/>
    <property type="evidence" value="ECO:0007669"/>
    <property type="project" value="InterPro"/>
</dbReference>
<dbReference type="InterPro" id="IPR001382">
    <property type="entry name" value="Glyco_hydro_47"/>
</dbReference>
<dbReference type="Pfam" id="PF02932">
    <property type="entry name" value="Neur_chan_memb"/>
    <property type="match status" value="1"/>
</dbReference>
<evidence type="ECO:0000259" key="10">
    <source>
        <dbReference type="Pfam" id="PF02932"/>
    </source>
</evidence>
<dbReference type="GO" id="GO:0004571">
    <property type="term" value="F:mannosyl-oligosaccharide 1,2-alpha-mannosidase activity"/>
    <property type="evidence" value="ECO:0000318"/>
    <property type="project" value="GO_Central"/>
</dbReference>
<dbReference type="InterPro" id="IPR018000">
    <property type="entry name" value="Neurotransmitter_ion_chnl_CS"/>
</dbReference>
<dbReference type="EnsemblMetazoa" id="PPA01931.1">
    <property type="protein sequence ID" value="PPA01931.1"/>
    <property type="gene ID" value="WBGene00091485"/>
</dbReference>
<evidence type="ECO:0000256" key="3">
    <source>
        <dbReference type="ARBA" id="ARBA00004922"/>
    </source>
</evidence>
<comment type="subcellular location">
    <subcellularLocation>
        <location evidence="2">Membrane</location>
        <topology evidence="2">Multi-pass membrane protein</topology>
    </subcellularLocation>
</comment>
<dbReference type="InterPro" id="IPR006202">
    <property type="entry name" value="Neur_chan_lig-bd"/>
</dbReference>
<dbReference type="GO" id="GO:0036503">
    <property type="term" value="P:ERAD pathway"/>
    <property type="evidence" value="ECO:0000318"/>
    <property type="project" value="GO_Central"/>
</dbReference>
<dbReference type="GO" id="GO:0005509">
    <property type="term" value="F:calcium ion binding"/>
    <property type="evidence" value="ECO:0007669"/>
    <property type="project" value="InterPro"/>
</dbReference>
<dbReference type="InterPro" id="IPR036734">
    <property type="entry name" value="Neur_chan_lig-bd_sf"/>
</dbReference>
<dbReference type="FunFam" id="2.70.170.10:FF:000055">
    <property type="entry name" value="Proton-gated ion channel subunit pbo-6"/>
    <property type="match status" value="1"/>
</dbReference>
<feature type="domain" description="Neurotransmitter-gated ion-channel ligand-binding" evidence="9">
    <location>
        <begin position="629"/>
        <end position="828"/>
    </location>
</feature>
<dbReference type="InterPro" id="IPR006029">
    <property type="entry name" value="Neurotrans-gated_channel_TM"/>
</dbReference>
<dbReference type="InterPro" id="IPR036026">
    <property type="entry name" value="Seven-hairpin_glycosidases"/>
</dbReference>
<name>A0A2A6C9W9_PRIPA</name>
<feature type="domain" description="Neurotransmitter-gated ion-channel transmembrane" evidence="10">
    <location>
        <begin position="862"/>
        <end position="940"/>
    </location>
</feature>
<evidence type="ECO:0000313" key="11">
    <source>
        <dbReference type="EnsemblMetazoa" id="PPA01931.1"/>
    </source>
</evidence>
<dbReference type="PRINTS" id="PR00747">
    <property type="entry name" value="GLYHDRLASE47"/>
</dbReference>
<organism evidence="11 12">
    <name type="scientific">Pristionchus pacificus</name>
    <name type="common">Parasitic nematode worm</name>
    <dbReference type="NCBI Taxonomy" id="54126"/>
    <lineage>
        <taxon>Eukaryota</taxon>
        <taxon>Metazoa</taxon>
        <taxon>Ecdysozoa</taxon>
        <taxon>Nematoda</taxon>
        <taxon>Chromadorea</taxon>
        <taxon>Rhabditida</taxon>
        <taxon>Rhabditina</taxon>
        <taxon>Diplogasteromorpha</taxon>
        <taxon>Diplogasteroidea</taxon>
        <taxon>Neodiplogasteridae</taxon>
        <taxon>Pristionchus</taxon>
    </lineage>
</organism>
<reference evidence="12" key="1">
    <citation type="journal article" date="2008" name="Nat. Genet.">
        <title>The Pristionchus pacificus genome provides a unique perspective on nematode lifestyle and parasitism.</title>
        <authorList>
            <person name="Dieterich C."/>
            <person name="Clifton S.W."/>
            <person name="Schuster L.N."/>
            <person name="Chinwalla A."/>
            <person name="Delehaunty K."/>
            <person name="Dinkelacker I."/>
            <person name="Fulton L."/>
            <person name="Fulton R."/>
            <person name="Godfrey J."/>
            <person name="Minx P."/>
            <person name="Mitreva M."/>
            <person name="Roeseler W."/>
            <person name="Tian H."/>
            <person name="Witte H."/>
            <person name="Yang S.P."/>
            <person name="Wilson R.K."/>
            <person name="Sommer R.J."/>
        </authorList>
    </citation>
    <scope>NUCLEOTIDE SEQUENCE [LARGE SCALE GENOMIC DNA]</scope>
    <source>
        <strain evidence="12">PS312</strain>
    </source>
</reference>
<dbReference type="PANTHER" id="PTHR11742:SF96">
    <property type="entry name" value="MANNOSYL-OLIGOSACCHARIDE 1,2-ALPHA-MANNOSIDASE C52E4.5"/>
    <property type="match status" value="1"/>
</dbReference>
<keyword evidence="5 8" id="KW-0378">Hydrolase</keyword>
<evidence type="ECO:0000256" key="1">
    <source>
        <dbReference type="ARBA" id="ARBA00001913"/>
    </source>
</evidence>
<dbReference type="Gene3D" id="1.50.10.10">
    <property type="match status" value="1"/>
</dbReference>
<dbReference type="Pfam" id="PF01532">
    <property type="entry name" value="Glyco_hydro_47"/>
    <property type="match status" value="1"/>
</dbReference>
<proteinExistence type="inferred from homology"/>
<gene>
    <name evidence="11" type="primary">WBGene00091485</name>
</gene>
<dbReference type="GO" id="GO:0005783">
    <property type="term" value="C:endoplasmic reticulum"/>
    <property type="evidence" value="ECO:0000318"/>
    <property type="project" value="GO_Central"/>
</dbReference>
<accession>A0A2A6C9W9</accession>
<dbReference type="Gene3D" id="2.70.170.10">
    <property type="entry name" value="Neurotransmitter-gated ion-channel ligand-binding domain"/>
    <property type="match status" value="1"/>
</dbReference>
<sequence length="1039" mass="118882">MKVVNLKRGPILALSASSFLIFFILYSFSPSTPEKVSIRDVRIRSIKDERETKDKVEFPGMKEEVKTEKLISVKKNEKKEEGEEKLTKVEKKIVNEDKGDDIAKKREFVREMMLHAWYGYRNYTWGYNEIRPDAKTPNNQAIFGGSKMAATIVDAADTLWMMGLKDEYKQARDFIQANFSIGNAQGTLSVFETNIRFVGGLLALRALTGEEFYTDKAREVAEALLPAFNTPSGISYSNIDMRTKAASNYGWANGGSSILSEFGSIHLEFTYLSHLTGKNIFANKVKKIRETLDKSEKIDGGLYSNYMNPKTGRWSGMTHVSLGALGDSFYEYLIKSWIQTNFKDDQARRMYWDASDAIQRKMIFTSKSGLRFAAELKGGHADKKMGHLACFCVGMFALEAKYEKNETRKEQIMQLAEDLGHTCHESYIRTESRIGPEMFYFNDQDDATSKRSEHGYILRPEVIEGFFYLWRITGKEKYRDWVWDAITAINKNCRVEAGFTGLQNVYNLNQGRDDVQQSFFLAETLKYAYLTFTPNSEISLLHLDLILLSVREMFYLLLTPLLLFALSIECTQLPENDKRPKVQLITKDYSLEDESQLESYPDGSLSNGNGVEIVHQKDHNPIVSIGTSKRLTTHLLAHHDNRAPPDGVVDVHYEMDLVHILGIDELRQTMTALVYVDEKWEDPTLAWNASDFEGMTKTWLPIENIWIPDIIIFNMLAHEDLLTSVRAPVTIYSNGTVEISRPAVYTVSCEINIKHFPLDEQRCALEIASWSYDIHKIRMHAIISYSLQHYTDNEEWKLTNILVKEGEYDHEGIAISRIIYEVHVRRKPLFYMVTLTFPSYIMCAISVVGLFARFSTTGEREERFTLGVTAILTMAVLSLVVSEKVPHSSTSVPLLVIYFLFNMVTVSVAAMSTGLSMKVHRMGRFGREPPDWMLALFLLTPKTHMLYECKCSSTKDLLPNTHSSDSKSSRTPFLDRLPHCNNHFTDGYECMHESELNIRRQHLNGYVRMASRLDSLLCTSFLVTVTVPVLILFYMMDRN</sequence>
<dbReference type="PROSITE" id="PS00236">
    <property type="entry name" value="NEUROTR_ION_CHANNEL"/>
    <property type="match status" value="1"/>
</dbReference>
<protein>
    <recommendedName>
        <fullName evidence="8">alpha-1,2-Mannosidase</fullName>
        <ecNumber evidence="8">3.2.1.-</ecNumber>
    </recommendedName>
</protein>
<evidence type="ECO:0000256" key="7">
    <source>
        <dbReference type="ARBA" id="ARBA00023157"/>
    </source>
</evidence>
<evidence type="ECO:0000256" key="6">
    <source>
        <dbReference type="ARBA" id="ARBA00023136"/>
    </source>
</evidence>
<evidence type="ECO:0000256" key="4">
    <source>
        <dbReference type="ARBA" id="ARBA00007658"/>
    </source>
</evidence>
<dbReference type="CDD" id="cd19051">
    <property type="entry name" value="LGIC_TM_cation"/>
    <property type="match status" value="1"/>
</dbReference>
<dbReference type="SUPFAM" id="SSF63712">
    <property type="entry name" value="Nicotinic receptor ligand binding domain-like"/>
    <property type="match status" value="1"/>
</dbReference>
<comment type="cofactor">
    <cofactor evidence="1">
        <name>Ca(2+)</name>
        <dbReference type="ChEBI" id="CHEBI:29108"/>
    </cofactor>
</comment>
<evidence type="ECO:0000259" key="9">
    <source>
        <dbReference type="Pfam" id="PF02931"/>
    </source>
</evidence>
<evidence type="ECO:0000256" key="2">
    <source>
        <dbReference type="ARBA" id="ARBA00004141"/>
    </source>
</evidence>
<dbReference type="GO" id="GO:0000139">
    <property type="term" value="C:Golgi membrane"/>
    <property type="evidence" value="ECO:0000318"/>
    <property type="project" value="GO_Central"/>
</dbReference>
<comment type="similarity">
    <text evidence="4 8">Belongs to the glycosyl hydrolase 47 family.</text>
</comment>
<dbReference type="InterPro" id="IPR038050">
    <property type="entry name" value="Neuro_actylchol_rec"/>
</dbReference>
<dbReference type="EC" id="3.2.1.-" evidence="8"/>
<dbReference type="InterPro" id="IPR050749">
    <property type="entry name" value="Glycosyl_Hydrolase_47"/>
</dbReference>
<evidence type="ECO:0000256" key="5">
    <source>
        <dbReference type="ARBA" id="ARBA00022801"/>
    </source>
</evidence>
<reference evidence="11" key="2">
    <citation type="submission" date="2022-06" db="UniProtKB">
        <authorList>
            <consortium name="EnsemblMetazoa"/>
        </authorList>
    </citation>
    <scope>IDENTIFICATION</scope>
    <source>
        <strain evidence="11">PS312</strain>
    </source>
</reference>
<keyword evidence="7" id="KW-1015">Disulfide bond</keyword>
<accession>A0A8R1Y4H3</accession>
<dbReference type="FunFam" id="1.50.10.10:FF:000055">
    <property type="entry name" value="alpha-1,2-Mannosidase"/>
    <property type="match status" value="1"/>
</dbReference>
<dbReference type="InterPro" id="IPR036719">
    <property type="entry name" value="Neuro-gated_channel_TM_sf"/>
</dbReference>
<dbReference type="Gene3D" id="1.20.58.390">
    <property type="entry name" value="Neurotransmitter-gated ion-channel transmembrane domain"/>
    <property type="match status" value="1"/>
</dbReference>
<dbReference type="CDD" id="cd18989">
    <property type="entry name" value="LGIC_ECD_cation"/>
    <property type="match status" value="1"/>
</dbReference>
<keyword evidence="8" id="KW-0326">Glycosidase</keyword>
<dbReference type="AlphaFoldDB" id="A0A2A6C9W9"/>
<dbReference type="GO" id="GO:0005230">
    <property type="term" value="F:extracellular ligand-gated monoatomic ion channel activity"/>
    <property type="evidence" value="ECO:0007669"/>
    <property type="project" value="InterPro"/>
</dbReference>
<dbReference type="Pfam" id="PF02931">
    <property type="entry name" value="Neur_chan_LBD"/>
    <property type="match status" value="1"/>
</dbReference>
<comment type="pathway">
    <text evidence="3">Protein modification; protein glycosylation.</text>
</comment>
<dbReference type="Proteomes" id="UP000005239">
    <property type="component" value="Unassembled WGS sequence"/>
</dbReference>
<keyword evidence="12" id="KW-1185">Reference proteome</keyword>